<feature type="transmembrane region" description="Helical" evidence="7">
    <location>
        <begin position="133"/>
        <end position="152"/>
    </location>
</feature>
<feature type="transmembrane region" description="Helical" evidence="7">
    <location>
        <begin position="181"/>
        <end position="202"/>
    </location>
</feature>
<keyword evidence="2 7" id="KW-0812">Transmembrane</keyword>
<name>A0A0X9FBC4_9PEZI</name>
<evidence type="ECO:0000259" key="8">
    <source>
        <dbReference type="Pfam" id="PF20684"/>
    </source>
</evidence>
<sequence length="379" mass="40712">MSGPTFTNVQEGLGAETLAATIILGVFSSLTSILRVWARISKAAMGLDDYLMVLGTLSYIVCCVIAGLGCLSGFGAKDDVVLGIDPTGQLRKNGFKWVFFFGLAYMACLPPIKISICITLLRVTTAKRYTIPLWLVIIVSVVGTGSGIATIMTQCKPIAANWDESAGKCGGWDRVGTMTTAMSAVSIITDWMCAIIPALLLWDLNMKPQVKASLIFVLALGALASIATCVRLPYIRMYTHAENQPTDGLYKGCRIIIWSIVECGVGIIGGCLPPLRPLLVRFGLGFGSTNGKQTYEPPANSRSILSGPNNMQALPAAPEAIQLGSMRRTGRGNSVVTTCQGGTQSRSEWWDNTSESDDSSSQRFIIMKNTRIDVKYGDV</sequence>
<keyword evidence="4 7" id="KW-0472">Membrane</keyword>
<evidence type="ECO:0000256" key="1">
    <source>
        <dbReference type="ARBA" id="ARBA00004141"/>
    </source>
</evidence>
<evidence type="ECO:0000256" key="3">
    <source>
        <dbReference type="ARBA" id="ARBA00022989"/>
    </source>
</evidence>
<protein>
    <submittedName>
        <fullName evidence="9">Decarboxylase_GME6583</fullName>
    </submittedName>
</protein>
<evidence type="ECO:0000256" key="7">
    <source>
        <dbReference type="SAM" id="Phobius"/>
    </source>
</evidence>
<feature type="transmembrane region" description="Helical" evidence="7">
    <location>
        <begin position="94"/>
        <end position="121"/>
    </location>
</feature>
<evidence type="ECO:0000256" key="4">
    <source>
        <dbReference type="ARBA" id="ARBA00023136"/>
    </source>
</evidence>
<feature type="domain" description="Rhodopsin" evidence="8">
    <location>
        <begin position="34"/>
        <end position="280"/>
    </location>
</feature>
<organism evidence="9">
    <name type="scientific">Daldinia eschscholzii IFB-TL01</name>
    <dbReference type="NCBI Taxonomy" id="1169046"/>
    <lineage>
        <taxon>Eukaryota</taxon>
        <taxon>Fungi</taxon>
        <taxon>Dikarya</taxon>
        <taxon>Ascomycota</taxon>
        <taxon>Pezizomycotina</taxon>
        <taxon>Sordariomycetes</taxon>
        <taxon>Xylariomycetidae</taxon>
        <taxon>Xylariales</taxon>
        <taxon>Hypoxylaceae</taxon>
        <taxon>Daldinia</taxon>
    </lineage>
</organism>
<feature type="transmembrane region" description="Helical" evidence="7">
    <location>
        <begin position="18"/>
        <end position="38"/>
    </location>
</feature>
<evidence type="ECO:0000256" key="5">
    <source>
        <dbReference type="ARBA" id="ARBA00038359"/>
    </source>
</evidence>
<evidence type="ECO:0000256" key="6">
    <source>
        <dbReference type="SAM" id="MobiDB-lite"/>
    </source>
</evidence>
<evidence type="ECO:0000313" key="9">
    <source>
        <dbReference type="EMBL" id="ALM31987.1"/>
    </source>
</evidence>
<dbReference type="AlphaFoldDB" id="A0A0X9FBC4"/>
<keyword evidence="3 7" id="KW-1133">Transmembrane helix</keyword>
<dbReference type="PANTHER" id="PTHR33048:SF96">
    <property type="entry name" value="INTEGRAL MEMBRANE PROTEIN"/>
    <property type="match status" value="1"/>
</dbReference>
<dbReference type="InterPro" id="IPR049326">
    <property type="entry name" value="Rhodopsin_dom_fungi"/>
</dbReference>
<dbReference type="PANTHER" id="PTHR33048">
    <property type="entry name" value="PTH11-LIKE INTEGRAL MEMBRANE PROTEIN (AFU_ORTHOLOGUE AFUA_5G11245)"/>
    <property type="match status" value="1"/>
</dbReference>
<reference evidence="9" key="1">
    <citation type="submission" date="2015-01" db="EMBL/GenBank/DDBJ databases">
        <title>Decarboxylase from Daldinia eschscholzii IFB-TL01.</title>
        <authorList>
            <person name="Wang G."/>
            <person name="Tan R.X."/>
        </authorList>
    </citation>
    <scope>NUCLEOTIDE SEQUENCE</scope>
    <source>
        <strain evidence="9">IFB-TL01</strain>
    </source>
</reference>
<feature type="transmembrane region" description="Helical" evidence="7">
    <location>
        <begin position="50"/>
        <end position="74"/>
    </location>
</feature>
<feature type="transmembrane region" description="Helical" evidence="7">
    <location>
        <begin position="255"/>
        <end position="275"/>
    </location>
</feature>
<feature type="transmembrane region" description="Helical" evidence="7">
    <location>
        <begin position="214"/>
        <end position="235"/>
    </location>
</feature>
<accession>A0A0X9FBC4</accession>
<proteinExistence type="evidence at transcript level"/>
<dbReference type="GO" id="GO:0016020">
    <property type="term" value="C:membrane"/>
    <property type="evidence" value="ECO:0007669"/>
    <property type="project" value="UniProtKB-SubCell"/>
</dbReference>
<comment type="subcellular location">
    <subcellularLocation>
        <location evidence="1">Membrane</location>
        <topology evidence="1">Multi-pass membrane protein</topology>
    </subcellularLocation>
</comment>
<comment type="similarity">
    <text evidence="5">Belongs to the SAT4 family.</text>
</comment>
<evidence type="ECO:0000256" key="2">
    <source>
        <dbReference type="ARBA" id="ARBA00022692"/>
    </source>
</evidence>
<feature type="region of interest" description="Disordered" evidence="6">
    <location>
        <begin position="332"/>
        <end position="358"/>
    </location>
</feature>
<dbReference type="EMBL" id="KP644188">
    <property type="protein sequence ID" value="ALM31987.1"/>
    <property type="molecule type" value="mRNA"/>
</dbReference>
<dbReference type="Pfam" id="PF20684">
    <property type="entry name" value="Fung_rhodopsin"/>
    <property type="match status" value="1"/>
</dbReference>
<dbReference type="InterPro" id="IPR052337">
    <property type="entry name" value="SAT4-like"/>
</dbReference>